<comment type="caution">
    <text evidence="1">The sequence shown here is derived from an EMBL/GenBank/DDBJ whole genome shotgun (WGS) entry which is preliminary data.</text>
</comment>
<dbReference type="Proteomes" id="UP001183176">
    <property type="component" value="Unassembled WGS sequence"/>
</dbReference>
<name>A0ABU2JI62_9ACTN</name>
<accession>A0ABU2JI62</accession>
<keyword evidence="2" id="KW-1185">Reference proteome</keyword>
<evidence type="ECO:0000313" key="2">
    <source>
        <dbReference type="Proteomes" id="UP001183176"/>
    </source>
</evidence>
<sequence length="253" mass="28306">MTGRDLPGYAVDDDTVIWRYMSRDRIRGLLGGHLYFAAAHQFDDAFEGAITDGAQRRRVAEAARLFPNDLDDQSHWLRQLSTAFEQLRHLTKINCWHMSRYENVAMWERYTRSSPAAVAVVSTVGALKRSLGEFRLQPTFGTETIYVGEVKYVDYLVEVGEGFMLEAFFRKRVEYRDEAEVRVALSLRMAEEFGVAVPADGVFVDVDVASLFSRVIASPWATATDVGILRDIVGAAGVPGAVGESALVRRPTY</sequence>
<dbReference type="RefSeq" id="WP_311425326.1">
    <property type="nucleotide sequence ID" value="NZ_JAVREH010000076.1"/>
</dbReference>
<gene>
    <name evidence="1" type="ORF">RM423_22710</name>
</gene>
<dbReference type="EMBL" id="JAVREH010000076">
    <property type="protein sequence ID" value="MDT0264184.1"/>
    <property type="molecule type" value="Genomic_DNA"/>
</dbReference>
<evidence type="ECO:0000313" key="1">
    <source>
        <dbReference type="EMBL" id="MDT0264184.1"/>
    </source>
</evidence>
<reference evidence="2" key="1">
    <citation type="submission" date="2023-07" db="EMBL/GenBank/DDBJ databases">
        <title>30 novel species of actinomycetes from the DSMZ collection.</title>
        <authorList>
            <person name="Nouioui I."/>
        </authorList>
    </citation>
    <scope>NUCLEOTIDE SEQUENCE [LARGE SCALE GENOMIC DNA]</scope>
    <source>
        <strain evidence="2">DSM 44399</strain>
    </source>
</reference>
<evidence type="ECO:0008006" key="3">
    <source>
        <dbReference type="Google" id="ProtNLM"/>
    </source>
</evidence>
<proteinExistence type="predicted"/>
<protein>
    <recommendedName>
        <fullName evidence="3">DUF2971 domain-containing protein</fullName>
    </recommendedName>
</protein>
<organism evidence="1 2">
    <name type="scientific">Jatrophihabitans lederbergiae</name>
    <dbReference type="NCBI Taxonomy" id="3075547"/>
    <lineage>
        <taxon>Bacteria</taxon>
        <taxon>Bacillati</taxon>
        <taxon>Actinomycetota</taxon>
        <taxon>Actinomycetes</taxon>
        <taxon>Jatrophihabitantales</taxon>
        <taxon>Jatrophihabitantaceae</taxon>
        <taxon>Jatrophihabitans</taxon>
    </lineage>
</organism>